<sequence>MTRPRSEADEQNLELTGRIVAAYLIRNVVSIGDLPCVIEQTYAALRGASRTLQATQQPVVQERRRPAVPVRKAVTEDFIICLEDGKKFKLLRRHLMTKYGADARTISPEMETPG</sequence>
<evidence type="ECO:0000256" key="2">
    <source>
        <dbReference type="ARBA" id="ARBA00023015"/>
    </source>
</evidence>
<keyword evidence="3" id="KW-0238">DNA-binding</keyword>
<comment type="caution">
    <text evidence="5">The sequence shown here is derived from an EMBL/GenBank/DDBJ whole genome shotgun (WGS) entry which is preliminary data.</text>
</comment>
<evidence type="ECO:0000256" key="1">
    <source>
        <dbReference type="ARBA" id="ARBA00007031"/>
    </source>
</evidence>
<proteinExistence type="inferred from homology"/>
<gene>
    <name evidence="5" type="ORF">J2Z31_005514</name>
</gene>
<evidence type="ECO:0000256" key="4">
    <source>
        <dbReference type="ARBA" id="ARBA00023163"/>
    </source>
</evidence>
<protein>
    <submittedName>
        <fullName evidence="5">Transcriptional regulator</fullName>
    </submittedName>
</protein>
<keyword evidence="4" id="KW-0804">Transcription</keyword>
<keyword evidence="2" id="KW-0805">Transcription regulation</keyword>
<organism evidence="5 6">
    <name type="scientific">Sinorhizobium kostiense</name>
    <dbReference type="NCBI Taxonomy" id="76747"/>
    <lineage>
        <taxon>Bacteria</taxon>
        <taxon>Pseudomonadati</taxon>
        <taxon>Pseudomonadota</taxon>
        <taxon>Alphaproteobacteria</taxon>
        <taxon>Hyphomicrobiales</taxon>
        <taxon>Rhizobiaceae</taxon>
        <taxon>Sinorhizobium/Ensifer group</taxon>
        <taxon>Sinorhizobium</taxon>
    </lineage>
</organism>
<dbReference type="Pfam" id="PF05443">
    <property type="entry name" value="ROS_MUCR"/>
    <property type="match status" value="1"/>
</dbReference>
<dbReference type="InterPro" id="IPR041920">
    <property type="entry name" value="ROS/MUCR_sf"/>
</dbReference>
<evidence type="ECO:0000256" key="3">
    <source>
        <dbReference type="ARBA" id="ARBA00023125"/>
    </source>
</evidence>
<dbReference type="EMBL" id="JAGILA010000010">
    <property type="protein sequence ID" value="MBP2238973.1"/>
    <property type="molecule type" value="Genomic_DNA"/>
</dbReference>
<reference evidence="5 6" key="1">
    <citation type="submission" date="2021-03" db="EMBL/GenBank/DDBJ databases">
        <title>Genomic Encyclopedia of Type Strains, Phase IV (KMG-IV): sequencing the most valuable type-strain genomes for metagenomic binning, comparative biology and taxonomic classification.</title>
        <authorList>
            <person name="Goeker M."/>
        </authorList>
    </citation>
    <scope>NUCLEOTIDE SEQUENCE [LARGE SCALE GENOMIC DNA]</scope>
    <source>
        <strain evidence="5 6">DSM 13372</strain>
    </source>
</reference>
<dbReference type="Gene3D" id="1.10.10.1550">
    <property type="entry name" value="ROS/MUCR transcriptional regulator protein"/>
    <property type="match status" value="1"/>
</dbReference>
<keyword evidence="6" id="KW-1185">Reference proteome</keyword>
<accession>A0ABS4R7X6</accession>
<dbReference type="Proteomes" id="UP000730739">
    <property type="component" value="Unassembled WGS sequence"/>
</dbReference>
<comment type="similarity">
    <text evidence="1">Belongs to the ros/MucR family.</text>
</comment>
<evidence type="ECO:0000313" key="6">
    <source>
        <dbReference type="Proteomes" id="UP000730739"/>
    </source>
</evidence>
<dbReference type="InterPro" id="IPR008807">
    <property type="entry name" value="ROS_MUCR"/>
</dbReference>
<evidence type="ECO:0000313" key="5">
    <source>
        <dbReference type="EMBL" id="MBP2238973.1"/>
    </source>
</evidence>
<name>A0ABS4R7X6_9HYPH</name>